<gene>
    <name evidence="1" type="ORF">HAX54_001564</name>
</gene>
<protein>
    <submittedName>
        <fullName evidence="1">Uncharacterized protein</fullName>
    </submittedName>
</protein>
<organism evidence="1 2">
    <name type="scientific">Datura stramonium</name>
    <name type="common">Jimsonweed</name>
    <name type="synonym">Common thornapple</name>
    <dbReference type="NCBI Taxonomy" id="4076"/>
    <lineage>
        <taxon>Eukaryota</taxon>
        <taxon>Viridiplantae</taxon>
        <taxon>Streptophyta</taxon>
        <taxon>Embryophyta</taxon>
        <taxon>Tracheophyta</taxon>
        <taxon>Spermatophyta</taxon>
        <taxon>Magnoliopsida</taxon>
        <taxon>eudicotyledons</taxon>
        <taxon>Gunneridae</taxon>
        <taxon>Pentapetalae</taxon>
        <taxon>asterids</taxon>
        <taxon>lamiids</taxon>
        <taxon>Solanales</taxon>
        <taxon>Solanaceae</taxon>
        <taxon>Solanoideae</taxon>
        <taxon>Datureae</taxon>
        <taxon>Datura</taxon>
    </lineage>
</organism>
<comment type="caution">
    <text evidence="1">The sequence shown here is derived from an EMBL/GenBank/DDBJ whole genome shotgun (WGS) entry which is preliminary data.</text>
</comment>
<dbReference type="EMBL" id="JACEIK010001061">
    <property type="protein sequence ID" value="MCD7465563.1"/>
    <property type="molecule type" value="Genomic_DNA"/>
</dbReference>
<reference evidence="1 2" key="1">
    <citation type="journal article" date="2021" name="BMC Genomics">
        <title>Datura genome reveals duplications of psychoactive alkaloid biosynthetic genes and high mutation rate following tissue culture.</title>
        <authorList>
            <person name="Rajewski A."/>
            <person name="Carter-House D."/>
            <person name="Stajich J."/>
            <person name="Litt A."/>
        </authorList>
    </citation>
    <scope>NUCLEOTIDE SEQUENCE [LARGE SCALE GENOMIC DNA]</scope>
    <source>
        <strain evidence="1">AR-01</strain>
    </source>
</reference>
<dbReference type="Proteomes" id="UP000823775">
    <property type="component" value="Unassembled WGS sequence"/>
</dbReference>
<sequence length="201" mass="21959">MVNEQTQISSSMPDLSEEEDSTVYMACVMHGHSCDFSLVDMVKYQAKPGIIYTSTKSEESFLAALQRNGTSDAPSVCLESHYSAKSKHGTGMDDGLNIKQRTAFPSSMMDASSDVQVRGKWGLLAVLENERIIDTLELNECGSASIAIDCICEISLFSVFGMMNKISFFLSAGEISVSLRETLKSVKDIPTFSKSNPLQVL</sequence>
<name>A0ABS8T353_DATST</name>
<accession>A0ABS8T353</accession>
<keyword evidence="2" id="KW-1185">Reference proteome</keyword>
<evidence type="ECO:0000313" key="2">
    <source>
        <dbReference type="Proteomes" id="UP000823775"/>
    </source>
</evidence>
<evidence type="ECO:0000313" key="1">
    <source>
        <dbReference type="EMBL" id="MCD7465563.1"/>
    </source>
</evidence>
<proteinExistence type="predicted"/>